<accession>A0A0M0KM30</accession>
<reference evidence="2" key="1">
    <citation type="submission" date="2015-08" db="EMBL/GenBank/DDBJ databases">
        <title>Complete DNA Sequence of Pseudomonas syringae pv. actinidiae, the Causal Agent of Kiwifruit Canker Disease.</title>
        <authorList>
            <person name="Rikkerink E.H.A."/>
            <person name="Fineran P.C."/>
        </authorList>
    </citation>
    <scope>NUCLEOTIDE SEQUENCE</scope>
    <source>
        <strain evidence="2">DSM 13666</strain>
    </source>
</reference>
<dbReference type="EMBL" id="LILD01000001">
    <property type="protein sequence ID" value="KOO39855.1"/>
    <property type="molecule type" value="Genomic_DNA"/>
</dbReference>
<feature type="transmembrane region" description="Helical" evidence="1">
    <location>
        <begin position="34"/>
        <end position="61"/>
    </location>
</feature>
<keyword evidence="1" id="KW-0812">Transmembrane</keyword>
<proteinExistence type="predicted"/>
<comment type="caution">
    <text evidence="2">The sequence shown here is derived from an EMBL/GenBank/DDBJ whole genome shotgun (WGS) entry which is preliminary data.</text>
</comment>
<evidence type="ECO:0000256" key="1">
    <source>
        <dbReference type="SAM" id="Phobius"/>
    </source>
</evidence>
<evidence type="ECO:0000313" key="2">
    <source>
        <dbReference type="EMBL" id="KOO39855.1"/>
    </source>
</evidence>
<sequence>MLLGVIPVLAILLLGFNIHLLVKERRYKKSWISFSMLGLNGLLFVAFTFFLLVYMAGFVTITTIPPFVYWFLIMLGFIIEGMSLYKKYVPGQMTAAAIHLFVVLPTIFSIGIVLLLVAIIELIVAMMNGTGGHPVPRNKQTTTP</sequence>
<dbReference type="RefSeq" id="WP_010897222.1">
    <property type="nucleotide sequence ID" value="NZ_CP040441.1"/>
</dbReference>
<keyword evidence="1" id="KW-0472">Membrane</keyword>
<gene>
    <name evidence="2" type="ORF">AMD02_14090</name>
</gene>
<protein>
    <submittedName>
        <fullName evidence="2">Uncharacterized protein</fullName>
    </submittedName>
</protein>
<feature type="transmembrane region" description="Helical" evidence="1">
    <location>
        <begin position="6"/>
        <end position="22"/>
    </location>
</feature>
<dbReference type="PATRIC" id="fig|136160.3.peg.3274"/>
<keyword evidence="1" id="KW-1133">Transmembrane helix</keyword>
<accession>A0A4Y7WU56</accession>
<feature type="transmembrane region" description="Helical" evidence="1">
    <location>
        <begin position="67"/>
        <end position="85"/>
    </location>
</feature>
<dbReference type="GeneID" id="87596681"/>
<feature type="transmembrane region" description="Helical" evidence="1">
    <location>
        <begin position="97"/>
        <end position="127"/>
    </location>
</feature>
<dbReference type="AlphaFoldDB" id="A0A0M0KM30"/>
<name>A0A0M0KM30_ALKHA</name>
<organism evidence="2">
    <name type="scientific">Halalkalibacterium halodurans</name>
    <name type="common">Bacillus halodurans</name>
    <dbReference type="NCBI Taxonomy" id="86665"/>
    <lineage>
        <taxon>Bacteria</taxon>
        <taxon>Bacillati</taxon>
        <taxon>Bacillota</taxon>
        <taxon>Bacilli</taxon>
        <taxon>Bacillales</taxon>
        <taxon>Bacillaceae</taxon>
        <taxon>Halalkalibacterium (ex Joshi et al. 2022)</taxon>
    </lineage>
</organism>